<dbReference type="EC" id="3.1.31.1" evidence="2"/>
<dbReference type="PANTHER" id="PTHR12302">
    <property type="entry name" value="EBNA2 BINDING PROTEIN P100"/>
    <property type="match status" value="1"/>
</dbReference>
<sequence>MKSTKKITTLIISIVVLGVLAFQFINGTGPFSSNDSNNNHAGPKQTEKVHVARVVDGDTLVANNSQHEQIKVRLIGVDTPETVKPNTPVQPYGKEASDFSKEHLTDKDVFLEYDKEKEDRYGRTLAYVWLDKETMFNELLVKKGLAREKYFSPNGKYRDLFEKAEQIAKSNKVNIWS</sequence>
<evidence type="ECO:0000256" key="9">
    <source>
        <dbReference type="ARBA" id="ARBA00031238"/>
    </source>
</evidence>
<dbReference type="Proteomes" id="UP000321839">
    <property type="component" value="Unassembled WGS sequence"/>
</dbReference>
<dbReference type="PROSITE" id="PS50830">
    <property type="entry name" value="TNASE_3"/>
    <property type="match status" value="1"/>
</dbReference>
<dbReference type="Pfam" id="PF00565">
    <property type="entry name" value="SNase"/>
    <property type="match status" value="1"/>
</dbReference>
<evidence type="ECO:0000313" key="12">
    <source>
        <dbReference type="Proteomes" id="UP000321839"/>
    </source>
</evidence>
<evidence type="ECO:0000256" key="7">
    <source>
        <dbReference type="ARBA" id="ARBA00022837"/>
    </source>
</evidence>
<protein>
    <recommendedName>
        <fullName evidence="3">Thermonuclease</fullName>
        <ecNumber evidence="2">3.1.31.1</ecNumber>
    </recommendedName>
    <alternativeName>
        <fullName evidence="9">Micrococcal nuclease</fullName>
    </alternativeName>
    <alternativeName>
        <fullName evidence="8">Staphylococcal nuclease</fullName>
    </alternativeName>
</protein>
<dbReference type="Gene3D" id="2.40.50.90">
    <property type="match status" value="1"/>
</dbReference>
<evidence type="ECO:0000256" key="4">
    <source>
        <dbReference type="ARBA" id="ARBA00022722"/>
    </source>
</evidence>
<keyword evidence="4" id="KW-0540">Nuclease</keyword>
<dbReference type="CDD" id="cd00175">
    <property type="entry name" value="SNc"/>
    <property type="match status" value="1"/>
</dbReference>
<gene>
    <name evidence="11" type="ORF">SCO02_08090</name>
</gene>
<dbReference type="PANTHER" id="PTHR12302:SF3">
    <property type="entry name" value="SERINE_THREONINE-PROTEIN KINASE 31"/>
    <property type="match status" value="1"/>
</dbReference>
<dbReference type="AlphaFoldDB" id="A0AB34AGL2"/>
<dbReference type="GeneID" id="78332098"/>
<keyword evidence="12" id="KW-1185">Reference proteome</keyword>
<dbReference type="PROSITE" id="PS01284">
    <property type="entry name" value="TNASE_2"/>
    <property type="match status" value="1"/>
</dbReference>
<keyword evidence="5" id="KW-0255">Endonuclease</keyword>
<evidence type="ECO:0000256" key="6">
    <source>
        <dbReference type="ARBA" id="ARBA00022801"/>
    </source>
</evidence>
<evidence type="ECO:0000256" key="8">
    <source>
        <dbReference type="ARBA" id="ARBA00030535"/>
    </source>
</evidence>
<keyword evidence="7" id="KW-0106">Calcium</keyword>
<comment type="caution">
    <text evidence="11">The sequence shown here is derived from an EMBL/GenBank/DDBJ whole genome shotgun (WGS) entry which is preliminary data.</text>
</comment>
<evidence type="ECO:0000313" key="11">
    <source>
        <dbReference type="EMBL" id="GEQ02368.1"/>
    </source>
</evidence>
<dbReference type="NCBIfam" id="NF047694">
    <property type="entry name" value="TnucaseNucIStaph"/>
    <property type="match status" value="1"/>
</dbReference>
<dbReference type="RefSeq" id="WP_073342232.1">
    <property type="nucleotide sequence ID" value="NZ_BKAW01000005.1"/>
</dbReference>
<dbReference type="GO" id="GO:1990599">
    <property type="term" value="F:3' overhang single-stranded DNA endodeoxyribonuclease activity"/>
    <property type="evidence" value="ECO:0007669"/>
    <property type="project" value="UniProtKB-EC"/>
</dbReference>
<organism evidence="11 12">
    <name type="scientific">Staphylococcus ureilyticus</name>
    <name type="common">Staphylococcus cohnii subsp. urealyticus</name>
    <dbReference type="NCBI Taxonomy" id="94138"/>
    <lineage>
        <taxon>Bacteria</taxon>
        <taxon>Bacillati</taxon>
        <taxon>Bacillota</taxon>
        <taxon>Bacilli</taxon>
        <taxon>Bacillales</taxon>
        <taxon>Staphylococcaceae</taxon>
        <taxon>Staphylococcus</taxon>
        <taxon>Staphylococcus cohnii species complex</taxon>
    </lineage>
</organism>
<evidence type="ECO:0000256" key="3">
    <source>
        <dbReference type="ARBA" id="ARBA00016676"/>
    </source>
</evidence>
<dbReference type="SUPFAM" id="SSF50199">
    <property type="entry name" value="Staphylococcal nuclease"/>
    <property type="match status" value="1"/>
</dbReference>
<evidence type="ECO:0000256" key="1">
    <source>
        <dbReference type="ARBA" id="ARBA00001913"/>
    </source>
</evidence>
<proteinExistence type="predicted"/>
<dbReference type="EMBL" id="BKAW01000005">
    <property type="protein sequence ID" value="GEQ02368.1"/>
    <property type="molecule type" value="Genomic_DNA"/>
</dbReference>
<comment type="cofactor">
    <cofactor evidence="1">
        <name>Ca(2+)</name>
        <dbReference type="ChEBI" id="CHEBI:29108"/>
    </cofactor>
</comment>
<evidence type="ECO:0000256" key="5">
    <source>
        <dbReference type="ARBA" id="ARBA00022759"/>
    </source>
</evidence>
<keyword evidence="6" id="KW-0378">Hydrolase</keyword>
<evidence type="ECO:0000256" key="2">
    <source>
        <dbReference type="ARBA" id="ARBA00011942"/>
    </source>
</evidence>
<dbReference type="InterPro" id="IPR035437">
    <property type="entry name" value="SNase_OB-fold_sf"/>
</dbReference>
<dbReference type="SMART" id="SM00318">
    <property type="entry name" value="SNc"/>
    <property type="match status" value="1"/>
</dbReference>
<name>A0AB34AGL2_STAUR</name>
<dbReference type="InterPro" id="IPR016071">
    <property type="entry name" value="Staphylococal_nuclease_OB-fold"/>
</dbReference>
<accession>A0AB34AGL2</accession>
<dbReference type="GO" id="GO:0003676">
    <property type="term" value="F:nucleic acid binding"/>
    <property type="evidence" value="ECO:0007669"/>
    <property type="project" value="InterPro"/>
</dbReference>
<evidence type="ECO:0000259" key="10">
    <source>
        <dbReference type="PROSITE" id="PS50830"/>
    </source>
</evidence>
<dbReference type="InterPro" id="IPR002071">
    <property type="entry name" value="Thermonucl_AS"/>
</dbReference>
<reference evidence="11 12" key="1">
    <citation type="submission" date="2019-07" db="EMBL/GenBank/DDBJ databases">
        <title>Whole genome shotgun sequence of Staphylococcus cohnii subsp. urealyticus NBRC 109766.</title>
        <authorList>
            <person name="Hosoyama A."/>
            <person name="Uohara A."/>
            <person name="Ohji S."/>
            <person name="Ichikawa N."/>
        </authorList>
    </citation>
    <scope>NUCLEOTIDE SEQUENCE [LARGE SCALE GENOMIC DNA]</scope>
    <source>
        <strain evidence="11 12">NBRC 109766</strain>
    </source>
</reference>
<feature type="domain" description="TNase-like" evidence="10">
    <location>
        <begin position="45"/>
        <end position="177"/>
    </location>
</feature>